<dbReference type="KEGG" id="rrd:RradSPS_2334"/>
<dbReference type="Pfam" id="PF01370">
    <property type="entry name" value="Epimerase"/>
    <property type="match status" value="1"/>
</dbReference>
<dbReference type="HOGENOM" id="CLU_007383_1_7_11"/>
<dbReference type="EMBL" id="CP007514">
    <property type="protein sequence ID" value="AHY47617.1"/>
    <property type="molecule type" value="Genomic_DNA"/>
</dbReference>
<organism evidence="3 4">
    <name type="scientific">Rubrobacter radiotolerans</name>
    <name type="common">Arthrobacter radiotolerans</name>
    <dbReference type="NCBI Taxonomy" id="42256"/>
    <lineage>
        <taxon>Bacteria</taxon>
        <taxon>Bacillati</taxon>
        <taxon>Actinomycetota</taxon>
        <taxon>Rubrobacteria</taxon>
        <taxon>Rubrobacterales</taxon>
        <taxon>Rubrobacteraceae</taxon>
        <taxon>Rubrobacter</taxon>
    </lineage>
</organism>
<dbReference type="RefSeq" id="WP_038682877.1">
    <property type="nucleotide sequence ID" value="NZ_CP007514.1"/>
</dbReference>
<evidence type="ECO:0000256" key="1">
    <source>
        <dbReference type="ARBA" id="ARBA00007637"/>
    </source>
</evidence>
<sequence length="305" mass="32858">MRVLVTGGAGFIGSHVVEGLLGGGHEVAVVDDLSSGKQESVAEGAEFFRGDVRDGCGEVFREFRPEAVVHHAAQIDVRRSVAEPDFDAEVNVLGTLRLLENCLKSGTKRFVFASTGGAIYGEQDLFPADEGHPQRPISPYGVSKLTGEKYLHYYAVQHGLRYAALRYANVYGPRQDPHGEAGVVAIFCGRLARGERATINGDGEQTRDYVYVGDVARANVLAVEGDAPSGAYNIGTGRETSVNELYRLLCEKAGRDLPPRHGPGKPGEQLRSCIDPALAGRTLGWRPETDLASGLKETLRYFGAL</sequence>
<dbReference type="InterPro" id="IPR036291">
    <property type="entry name" value="NAD(P)-bd_dom_sf"/>
</dbReference>
<dbReference type="PATRIC" id="fig|42256.3.peg.2377"/>
<evidence type="ECO:0000313" key="3">
    <source>
        <dbReference type="EMBL" id="AHY47617.1"/>
    </source>
</evidence>
<dbReference type="InterPro" id="IPR001509">
    <property type="entry name" value="Epimerase_deHydtase"/>
</dbReference>
<keyword evidence="4" id="KW-1185">Reference proteome</keyword>
<dbReference type="STRING" id="42256.RradSPS_2334"/>
<gene>
    <name evidence="3" type="ORF">RradSPS_2334</name>
</gene>
<evidence type="ECO:0000259" key="2">
    <source>
        <dbReference type="Pfam" id="PF01370"/>
    </source>
</evidence>
<dbReference type="Gene3D" id="3.90.25.10">
    <property type="entry name" value="UDP-galactose 4-epimerase, domain 1"/>
    <property type="match status" value="1"/>
</dbReference>
<protein>
    <submittedName>
        <fullName evidence="3">UDP-glucose 4-epimerase</fullName>
    </submittedName>
</protein>
<dbReference type="SUPFAM" id="SSF51735">
    <property type="entry name" value="NAD(P)-binding Rossmann-fold domains"/>
    <property type="match status" value="1"/>
</dbReference>
<dbReference type="eggNOG" id="COG1087">
    <property type="taxonomic scope" value="Bacteria"/>
</dbReference>
<evidence type="ECO:0000313" key="4">
    <source>
        <dbReference type="Proteomes" id="UP000025229"/>
    </source>
</evidence>
<feature type="domain" description="NAD-dependent epimerase/dehydratase" evidence="2">
    <location>
        <begin position="3"/>
        <end position="235"/>
    </location>
</feature>
<comment type="similarity">
    <text evidence="1">Belongs to the NAD(P)-dependent epimerase/dehydratase family.</text>
</comment>
<proteinExistence type="inferred from homology"/>
<dbReference type="Proteomes" id="UP000025229">
    <property type="component" value="Chromosome"/>
</dbReference>
<reference evidence="3 4" key="1">
    <citation type="submission" date="2014-03" db="EMBL/GenBank/DDBJ databases">
        <title>Complete genome sequence of the Radio-Resistant Rubrobacter radiotolerans RSPS-4.</title>
        <authorList>
            <person name="Egas C.C."/>
            <person name="Barroso C.C."/>
            <person name="Froufe H.J.C."/>
            <person name="Pacheco J.J."/>
            <person name="Albuquerque L.L."/>
            <person name="da Costa M.M.S."/>
        </authorList>
    </citation>
    <scope>NUCLEOTIDE SEQUENCE [LARGE SCALE GENOMIC DNA]</scope>
    <source>
        <strain evidence="3 4">RSPS-4</strain>
    </source>
</reference>
<name>A0A023X593_RUBRA</name>
<dbReference type="PANTHER" id="PTHR43000">
    <property type="entry name" value="DTDP-D-GLUCOSE 4,6-DEHYDRATASE-RELATED"/>
    <property type="match status" value="1"/>
</dbReference>
<accession>A0A023X593</accession>
<dbReference type="Gene3D" id="3.40.50.720">
    <property type="entry name" value="NAD(P)-binding Rossmann-like Domain"/>
    <property type="match status" value="1"/>
</dbReference>
<dbReference type="OrthoDB" id="3505012at2"/>
<dbReference type="AlphaFoldDB" id="A0A023X593"/>
<dbReference type="CDD" id="cd05256">
    <property type="entry name" value="UDP_AE_SDR_e"/>
    <property type="match status" value="1"/>
</dbReference>